<keyword evidence="2" id="KW-1185">Reference proteome</keyword>
<organism evidence="1 2">
    <name type="scientific">Litoribacter ruber</name>
    <dbReference type="NCBI Taxonomy" id="702568"/>
    <lineage>
        <taxon>Bacteria</taxon>
        <taxon>Pseudomonadati</taxon>
        <taxon>Bacteroidota</taxon>
        <taxon>Cytophagia</taxon>
        <taxon>Cytophagales</taxon>
        <taxon>Cyclobacteriaceae</taxon>
        <taxon>Litoribacter</taxon>
    </lineage>
</organism>
<gene>
    <name evidence="1" type="ORF">KI659_18345</name>
</gene>
<dbReference type="RefSeq" id="WP_213946845.1">
    <property type="nucleotide sequence ID" value="NZ_JAHCMY010000029.1"/>
</dbReference>
<accession>A0AAP2CQC2</accession>
<dbReference type="AlphaFoldDB" id="A0AAP2CQC2"/>
<comment type="caution">
    <text evidence="1">The sequence shown here is derived from an EMBL/GenBank/DDBJ whole genome shotgun (WGS) entry which is preliminary data.</text>
</comment>
<proteinExistence type="predicted"/>
<dbReference type="Proteomes" id="UP001319104">
    <property type="component" value="Unassembled WGS sequence"/>
</dbReference>
<dbReference type="EMBL" id="JAHCMY010000029">
    <property type="protein sequence ID" value="MBS9525987.1"/>
    <property type="molecule type" value="Genomic_DNA"/>
</dbReference>
<evidence type="ECO:0000313" key="2">
    <source>
        <dbReference type="Proteomes" id="UP001319104"/>
    </source>
</evidence>
<sequence length="84" mass="9492">DCSIEVNTPSIAESFLSVQCTERSAWTVNQTELQQESGYQVPRTRYSRTEVFLAVLAFAVCRRFYLRGPPDELRSADGLSGTER</sequence>
<reference evidence="1 2" key="1">
    <citation type="submission" date="2021-05" db="EMBL/GenBank/DDBJ databases">
        <authorList>
            <person name="Zhang Z.D."/>
            <person name="Osman G."/>
        </authorList>
    </citation>
    <scope>NUCLEOTIDE SEQUENCE [LARGE SCALE GENOMIC DNA]</scope>
    <source>
        <strain evidence="1 2">KCTC 32217</strain>
    </source>
</reference>
<name>A0AAP2CQC2_9BACT</name>
<protein>
    <submittedName>
        <fullName evidence="1">Uncharacterized protein</fullName>
    </submittedName>
</protein>
<evidence type="ECO:0000313" key="1">
    <source>
        <dbReference type="EMBL" id="MBS9525987.1"/>
    </source>
</evidence>
<feature type="non-terminal residue" evidence="1">
    <location>
        <position position="1"/>
    </location>
</feature>